<protein>
    <submittedName>
        <fullName evidence="2">Uncharacterized protein</fullName>
    </submittedName>
</protein>
<feature type="region of interest" description="Disordered" evidence="1">
    <location>
        <begin position="103"/>
        <end position="153"/>
    </location>
</feature>
<dbReference type="Proteomes" id="UP000254465">
    <property type="component" value="Unassembled WGS sequence"/>
</dbReference>
<dbReference type="GeneID" id="66255432"/>
<evidence type="ECO:0000313" key="3">
    <source>
        <dbReference type="Proteomes" id="UP000254465"/>
    </source>
</evidence>
<feature type="compositionally biased region" description="Basic and acidic residues" evidence="1">
    <location>
        <begin position="138"/>
        <end position="153"/>
    </location>
</feature>
<dbReference type="KEGG" id="apag:EIA51_07550"/>
<proteinExistence type="predicted"/>
<evidence type="ECO:0000256" key="1">
    <source>
        <dbReference type="SAM" id="MobiDB-lite"/>
    </source>
</evidence>
<reference evidence="2 3" key="1">
    <citation type="submission" date="2018-06" db="EMBL/GenBank/DDBJ databases">
        <authorList>
            <consortium name="Pathogen Informatics"/>
            <person name="Doyle S."/>
        </authorList>
    </citation>
    <scope>NUCLEOTIDE SEQUENCE [LARGE SCALE GENOMIC DNA]</scope>
    <source>
        <strain evidence="2 3">NCTC11296</strain>
    </source>
</reference>
<sequence>MFLIIGSMLKENEALAILKQECGEFNFPQKITVENHMPRDVVGASVSLFLDSNLKASGITKQEVEFPTFGHLMQFVTDIELVAKANDFEKAISLSIAEKEVDTVEDAHTAEVEETHTVETERNETGESKKSRKRRDKHQQNEDVKPDEENNKE</sequence>
<accession>A0A0F5ESK7</accession>
<name>A0A0F5ESK7_AVIPA</name>
<evidence type="ECO:0000313" key="2">
    <source>
        <dbReference type="EMBL" id="STO91929.1"/>
    </source>
</evidence>
<dbReference type="RefSeq" id="WP_017807201.1">
    <property type="nucleotide sequence ID" value="NZ_CP034110.1"/>
</dbReference>
<feature type="compositionally biased region" description="Basic and acidic residues" evidence="1">
    <location>
        <begin position="103"/>
        <end position="129"/>
    </location>
</feature>
<dbReference type="AlphaFoldDB" id="A0A0F5ESK7"/>
<dbReference type="EMBL" id="UGHK01000003">
    <property type="protein sequence ID" value="STO91929.1"/>
    <property type="molecule type" value="Genomic_DNA"/>
</dbReference>
<organism evidence="2 3">
    <name type="scientific">Avibacterium paragallinarum</name>
    <name type="common">Haemophilus gallinarum</name>
    <dbReference type="NCBI Taxonomy" id="728"/>
    <lineage>
        <taxon>Bacteria</taxon>
        <taxon>Pseudomonadati</taxon>
        <taxon>Pseudomonadota</taxon>
        <taxon>Gammaproteobacteria</taxon>
        <taxon>Pasteurellales</taxon>
        <taxon>Pasteurellaceae</taxon>
        <taxon>Avibacterium</taxon>
    </lineage>
</organism>
<gene>
    <name evidence="2" type="ORF">NCTC11296_03061</name>
</gene>